<dbReference type="EMBL" id="ML995825">
    <property type="protein sequence ID" value="KAF2770569.1"/>
    <property type="molecule type" value="Genomic_DNA"/>
</dbReference>
<name>A0A6G1LDB5_9PEZI</name>
<sequence>MDPDWMYRIIHMIQSIPFPRPENNATAEQHRPPIGVVCRKGSQHYLRKQPEGVVLYISHTMLVQHKWSARLPFANEGYSLNRNDAPFTTYQSDPPLYDSSSSWRLLLHPMRRLPAFSQPARSSYPTHRGDRGCHEFVVLERQGPLARPSR</sequence>
<evidence type="ECO:0000313" key="1">
    <source>
        <dbReference type="EMBL" id="KAF2770569.1"/>
    </source>
</evidence>
<evidence type="ECO:0000313" key="2">
    <source>
        <dbReference type="Proteomes" id="UP000799436"/>
    </source>
</evidence>
<organism evidence="1 2">
    <name type="scientific">Teratosphaeria nubilosa</name>
    <dbReference type="NCBI Taxonomy" id="161662"/>
    <lineage>
        <taxon>Eukaryota</taxon>
        <taxon>Fungi</taxon>
        <taxon>Dikarya</taxon>
        <taxon>Ascomycota</taxon>
        <taxon>Pezizomycotina</taxon>
        <taxon>Dothideomycetes</taxon>
        <taxon>Dothideomycetidae</taxon>
        <taxon>Mycosphaerellales</taxon>
        <taxon>Teratosphaeriaceae</taxon>
        <taxon>Teratosphaeria</taxon>
    </lineage>
</organism>
<dbReference type="AlphaFoldDB" id="A0A6G1LDB5"/>
<gene>
    <name evidence="1" type="ORF">EJ03DRAFT_65352</name>
</gene>
<keyword evidence="2" id="KW-1185">Reference proteome</keyword>
<proteinExistence type="predicted"/>
<protein>
    <submittedName>
        <fullName evidence="1">Uncharacterized protein</fullName>
    </submittedName>
</protein>
<accession>A0A6G1LDB5</accession>
<dbReference type="Proteomes" id="UP000799436">
    <property type="component" value="Unassembled WGS sequence"/>
</dbReference>
<reference evidence="1" key="1">
    <citation type="journal article" date="2020" name="Stud. Mycol.">
        <title>101 Dothideomycetes genomes: a test case for predicting lifestyles and emergence of pathogens.</title>
        <authorList>
            <person name="Haridas S."/>
            <person name="Albert R."/>
            <person name="Binder M."/>
            <person name="Bloem J."/>
            <person name="Labutti K."/>
            <person name="Salamov A."/>
            <person name="Andreopoulos B."/>
            <person name="Baker S."/>
            <person name="Barry K."/>
            <person name="Bills G."/>
            <person name="Bluhm B."/>
            <person name="Cannon C."/>
            <person name="Castanera R."/>
            <person name="Culley D."/>
            <person name="Daum C."/>
            <person name="Ezra D."/>
            <person name="Gonzalez J."/>
            <person name="Henrissat B."/>
            <person name="Kuo A."/>
            <person name="Liang C."/>
            <person name="Lipzen A."/>
            <person name="Lutzoni F."/>
            <person name="Magnuson J."/>
            <person name="Mondo S."/>
            <person name="Nolan M."/>
            <person name="Ohm R."/>
            <person name="Pangilinan J."/>
            <person name="Park H.-J."/>
            <person name="Ramirez L."/>
            <person name="Alfaro M."/>
            <person name="Sun H."/>
            <person name="Tritt A."/>
            <person name="Yoshinaga Y."/>
            <person name="Zwiers L.-H."/>
            <person name="Turgeon B."/>
            <person name="Goodwin S."/>
            <person name="Spatafora J."/>
            <person name="Crous P."/>
            <person name="Grigoriev I."/>
        </authorList>
    </citation>
    <scope>NUCLEOTIDE SEQUENCE</scope>
    <source>
        <strain evidence="1">CBS 116005</strain>
    </source>
</reference>